<protein>
    <submittedName>
        <fullName evidence="2">Uncharacterized protein</fullName>
    </submittedName>
</protein>
<evidence type="ECO:0000313" key="2">
    <source>
        <dbReference type="EMBL" id="MBO1512916.1"/>
    </source>
</evidence>
<proteinExistence type="predicted"/>
<accession>A0ABS3N3M2</accession>
<comment type="caution">
    <text evidence="2">The sequence shown here is derived from an EMBL/GenBank/DDBJ whole genome shotgun (WGS) entry which is preliminary data.</text>
</comment>
<keyword evidence="1" id="KW-0812">Transmembrane</keyword>
<dbReference type="Proteomes" id="UP000663981">
    <property type="component" value="Unassembled WGS sequence"/>
</dbReference>
<name>A0ABS3N3M2_9BACI</name>
<sequence length="242" mass="28035">MILTTIIPFVLLLLIIVMIYKMVNVIKKVPFFQKLNLKWMLSIYGVLLLVAVGLFYVLPIERSSTSNKIVDNQDELVKVEKARRLLTMAASEGKQITKENIDGVEIKNQWDFTYGEKQLDVTISDEQLGTLFTLVERKNVNDDRVEVIQYHTRTIIENLDITDDIRPLTLELAEGELTIRDTNAVEIHFGKFDKEFTISQFTEEKGLEDSFIDEDHIWAENVLYIRVPKDMDVNGDFKFVTQ</sequence>
<evidence type="ECO:0000256" key="1">
    <source>
        <dbReference type="SAM" id="Phobius"/>
    </source>
</evidence>
<feature type="transmembrane region" description="Helical" evidence="1">
    <location>
        <begin position="35"/>
        <end position="58"/>
    </location>
</feature>
<reference evidence="2 3" key="1">
    <citation type="submission" date="2021-03" db="EMBL/GenBank/DDBJ databases">
        <title>Whole genome sequence of Metabacillus bambusae BG109.</title>
        <authorList>
            <person name="Jeong J.W."/>
        </authorList>
    </citation>
    <scope>NUCLEOTIDE SEQUENCE [LARGE SCALE GENOMIC DNA]</scope>
    <source>
        <strain evidence="2 3">BG109</strain>
    </source>
</reference>
<dbReference type="EMBL" id="JAGDEL010000010">
    <property type="protein sequence ID" value="MBO1512916.1"/>
    <property type="molecule type" value="Genomic_DNA"/>
</dbReference>
<dbReference type="RefSeq" id="WP_207979428.1">
    <property type="nucleotide sequence ID" value="NZ_JAGDEL010000010.1"/>
</dbReference>
<organism evidence="2 3">
    <name type="scientific">Metabacillus bambusae</name>
    <dbReference type="NCBI Taxonomy" id="2795218"/>
    <lineage>
        <taxon>Bacteria</taxon>
        <taxon>Bacillati</taxon>
        <taxon>Bacillota</taxon>
        <taxon>Bacilli</taxon>
        <taxon>Bacillales</taxon>
        <taxon>Bacillaceae</taxon>
        <taxon>Metabacillus</taxon>
    </lineage>
</organism>
<keyword evidence="1" id="KW-0472">Membrane</keyword>
<keyword evidence="1" id="KW-1133">Transmembrane helix</keyword>
<evidence type="ECO:0000313" key="3">
    <source>
        <dbReference type="Proteomes" id="UP000663981"/>
    </source>
</evidence>
<gene>
    <name evidence="2" type="ORF">I7822_14760</name>
</gene>
<keyword evidence="3" id="KW-1185">Reference proteome</keyword>
<feature type="transmembrane region" description="Helical" evidence="1">
    <location>
        <begin position="6"/>
        <end position="23"/>
    </location>
</feature>